<sequence length="152" mass="16606">MTDRPATRGTVGTDVDVSLVVAVWRLARRLRVDAERAALTGTGLALPDYVVLHLVHVQPDVRVMEVSRQTGIAKATLSDVLAKLRRKGLISGRRGEGDRRTVALTCTPAGSAVVDRIEAVLRASDVACIRAHHELRALCRAVERRLDDLTLR</sequence>
<dbReference type="InterPro" id="IPR036390">
    <property type="entry name" value="WH_DNA-bd_sf"/>
</dbReference>
<evidence type="ECO:0000313" key="3">
    <source>
        <dbReference type="Proteomes" id="UP001501444"/>
    </source>
</evidence>
<dbReference type="RefSeq" id="WP_344614187.1">
    <property type="nucleotide sequence ID" value="NZ_BAAARV010000031.1"/>
</dbReference>
<organism evidence="2 3">
    <name type="scientific">Dactylosporangium salmoneum</name>
    <dbReference type="NCBI Taxonomy" id="53361"/>
    <lineage>
        <taxon>Bacteria</taxon>
        <taxon>Bacillati</taxon>
        <taxon>Actinomycetota</taxon>
        <taxon>Actinomycetes</taxon>
        <taxon>Micromonosporales</taxon>
        <taxon>Micromonosporaceae</taxon>
        <taxon>Dactylosporangium</taxon>
    </lineage>
</organism>
<dbReference type="InterPro" id="IPR036388">
    <property type="entry name" value="WH-like_DNA-bd_sf"/>
</dbReference>
<dbReference type="EMBL" id="BAAARV010000031">
    <property type="protein sequence ID" value="GAA2352112.1"/>
    <property type="molecule type" value="Genomic_DNA"/>
</dbReference>
<reference evidence="2 3" key="1">
    <citation type="journal article" date="2019" name="Int. J. Syst. Evol. Microbiol.">
        <title>The Global Catalogue of Microorganisms (GCM) 10K type strain sequencing project: providing services to taxonomists for standard genome sequencing and annotation.</title>
        <authorList>
            <consortium name="The Broad Institute Genomics Platform"/>
            <consortium name="The Broad Institute Genome Sequencing Center for Infectious Disease"/>
            <person name="Wu L."/>
            <person name="Ma J."/>
        </authorList>
    </citation>
    <scope>NUCLEOTIDE SEQUENCE [LARGE SCALE GENOMIC DNA]</scope>
    <source>
        <strain evidence="2 3">JCM 3272</strain>
    </source>
</reference>
<evidence type="ECO:0000259" key="1">
    <source>
        <dbReference type="PROSITE" id="PS50995"/>
    </source>
</evidence>
<comment type="caution">
    <text evidence="2">The sequence shown here is derived from an EMBL/GenBank/DDBJ whole genome shotgun (WGS) entry which is preliminary data.</text>
</comment>
<feature type="domain" description="HTH marR-type" evidence="1">
    <location>
        <begin position="16"/>
        <end position="147"/>
    </location>
</feature>
<gene>
    <name evidence="2" type="ORF">GCM10010170_042560</name>
</gene>
<dbReference type="InterPro" id="IPR039422">
    <property type="entry name" value="MarR/SlyA-like"/>
</dbReference>
<dbReference type="InterPro" id="IPR000835">
    <property type="entry name" value="HTH_MarR-typ"/>
</dbReference>
<keyword evidence="3" id="KW-1185">Reference proteome</keyword>
<proteinExistence type="predicted"/>
<dbReference type="Pfam" id="PF12802">
    <property type="entry name" value="MarR_2"/>
    <property type="match status" value="1"/>
</dbReference>
<name>A0ABN3GI31_9ACTN</name>
<dbReference type="SUPFAM" id="SSF46785">
    <property type="entry name" value="Winged helix' DNA-binding domain"/>
    <property type="match status" value="1"/>
</dbReference>
<evidence type="ECO:0000313" key="2">
    <source>
        <dbReference type="EMBL" id="GAA2352112.1"/>
    </source>
</evidence>
<dbReference type="Proteomes" id="UP001501444">
    <property type="component" value="Unassembled WGS sequence"/>
</dbReference>
<dbReference type="PANTHER" id="PTHR33164">
    <property type="entry name" value="TRANSCRIPTIONAL REGULATOR, MARR FAMILY"/>
    <property type="match status" value="1"/>
</dbReference>
<protein>
    <recommendedName>
        <fullName evidence="1">HTH marR-type domain-containing protein</fullName>
    </recommendedName>
</protein>
<dbReference type="Gene3D" id="1.10.10.10">
    <property type="entry name" value="Winged helix-like DNA-binding domain superfamily/Winged helix DNA-binding domain"/>
    <property type="match status" value="1"/>
</dbReference>
<accession>A0ABN3GI31</accession>
<dbReference type="SMART" id="SM00347">
    <property type="entry name" value="HTH_MARR"/>
    <property type="match status" value="1"/>
</dbReference>
<dbReference type="PANTHER" id="PTHR33164:SF43">
    <property type="entry name" value="HTH-TYPE TRANSCRIPTIONAL REPRESSOR YETL"/>
    <property type="match status" value="1"/>
</dbReference>
<dbReference type="PROSITE" id="PS50995">
    <property type="entry name" value="HTH_MARR_2"/>
    <property type="match status" value="1"/>
</dbReference>